<sequence length="125" mass="14582">MTIIEEIVILERIIDLIDRGFPLRLNDVRDMADCLLNERDATRVRPRWAENFRALAKDLAIIQGWFTLIQNTIAKYGILDCNIYNFDETRFLIGMLSHAKVVTTSNCRKRPRMKQPGNCEWVSVI</sequence>
<evidence type="ECO:0000313" key="1">
    <source>
        <dbReference type="EMBL" id="KZL65827.1"/>
    </source>
</evidence>
<name>A0A166NM04_9PEZI</name>
<dbReference type="EMBL" id="LFIV01000201">
    <property type="protein sequence ID" value="KZL65827.1"/>
    <property type="molecule type" value="Genomic_DNA"/>
</dbReference>
<protein>
    <submittedName>
        <fullName evidence="1">Fot5 transposase</fullName>
    </submittedName>
</protein>
<gene>
    <name evidence="1" type="ORF">CT0861_11138</name>
</gene>
<proteinExistence type="predicted"/>
<keyword evidence="2" id="KW-1185">Reference proteome</keyword>
<reference evidence="1 2" key="1">
    <citation type="submission" date="2015-06" db="EMBL/GenBank/DDBJ databases">
        <title>Survival trade-offs in plant roots during colonization by closely related pathogenic and mutualistic fungi.</title>
        <authorList>
            <person name="Hacquard S."/>
            <person name="Kracher B."/>
            <person name="Hiruma K."/>
            <person name="Weinman A."/>
            <person name="Muench P."/>
            <person name="Garrido Oter R."/>
            <person name="Ver Loren van Themaat E."/>
            <person name="Dallerey J.-F."/>
            <person name="Damm U."/>
            <person name="Henrissat B."/>
            <person name="Lespinet O."/>
            <person name="Thon M."/>
            <person name="Kemen E."/>
            <person name="McHardy A.C."/>
            <person name="Schulze-Lefert P."/>
            <person name="O'Connell R.J."/>
        </authorList>
    </citation>
    <scope>NUCLEOTIDE SEQUENCE [LARGE SCALE GENOMIC DNA]</scope>
    <source>
        <strain evidence="1 2">0861</strain>
    </source>
</reference>
<dbReference type="Proteomes" id="UP000076552">
    <property type="component" value="Unassembled WGS sequence"/>
</dbReference>
<dbReference type="AlphaFoldDB" id="A0A166NM04"/>
<organism evidence="1 2">
    <name type="scientific">Colletotrichum tofieldiae</name>
    <dbReference type="NCBI Taxonomy" id="708197"/>
    <lineage>
        <taxon>Eukaryota</taxon>
        <taxon>Fungi</taxon>
        <taxon>Dikarya</taxon>
        <taxon>Ascomycota</taxon>
        <taxon>Pezizomycotina</taxon>
        <taxon>Sordariomycetes</taxon>
        <taxon>Hypocreomycetidae</taxon>
        <taxon>Glomerellales</taxon>
        <taxon>Glomerellaceae</taxon>
        <taxon>Colletotrichum</taxon>
        <taxon>Colletotrichum spaethianum species complex</taxon>
    </lineage>
</organism>
<comment type="caution">
    <text evidence="1">The sequence shown here is derived from an EMBL/GenBank/DDBJ whole genome shotgun (WGS) entry which is preliminary data.</text>
</comment>
<accession>A0A166NM04</accession>
<evidence type="ECO:0000313" key="2">
    <source>
        <dbReference type="Proteomes" id="UP000076552"/>
    </source>
</evidence>